<dbReference type="RefSeq" id="WP_111266539.1">
    <property type="nucleotide sequence ID" value="NZ_CP029843.1"/>
</dbReference>
<evidence type="ECO:0000256" key="2">
    <source>
        <dbReference type="PROSITE-ProRule" id="PRU00169"/>
    </source>
</evidence>
<evidence type="ECO:0000256" key="1">
    <source>
        <dbReference type="ARBA" id="ARBA00023012"/>
    </source>
</evidence>
<protein>
    <recommendedName>
        <fullName evidence="8">Response regulator transcription factor</fullName>
    </recommendedName>
</protein>
<evidence type="ECO:0000313" key="7">
    <source>
        <dbReference type="Proteomes" id="UP000249447"/>
    </source>
</evidence>
<evidence type="ECO:0000259" key="4">
    <source>
        <dbReference type="PROSITE" id="PS50110"/>
    </source>
</evidence>
<dbReference type="InterPro" id="IPR046947">
    <property type="entry name" value="LytR-like"/>
</dbReference>
<accession>A0A2U9T887</accession>
<dbReference type="PANTHER" id="PTHR37299:SF1">
    <property type="entry name" value="STAGE 0 SPORULATION PROTEIN A HOMOLOG"/>
    <property type="match status" value="1"/>
</dbReference>
<evidence type="ECO:0000256" key="3">
    <source>
        <dbReference type="SAM" id="MobiDB-lite"/>
    </source>
</evidence>
<feature type="modified residue" description="4-aspartylphosphate" evidence="2">
    <location>
        <position position="77"/>
    </location>
</feature>
<feature type="domain" description="Response regulatory" evidence="4">
    <location>
        <begin position="26"/>
        <end position="139"/>
    </location>
</feature>
<proteinExistence type="predicted"/>
<dbReference type="Gene3D" id="2.40.50.1020">
    <property type="entry name" value="LytTr DNA-binding domain"/>
    <property type="match status" value="1"/>
</dbReference>
<dbReference type="EMBL" id="CP029843">
    <property type="protein sequence ID" value="AWV07437.1"/>
    <property type="molecule type" value="Genomic_DNA"/>
</dbReference>
<dbReference type="InterPro" id="IPR007492">
    <property type="entry name" value="LytTR_DNA-bd_dom"/>
</dbReference>
<feature type="compositionally biased region" description="Pro residues" evidence="3">
    <location>
        <begin position="12"/>
        <end position="22"/>
    </location>
</feature>
<dbReference type="GO" id="GO:0003677">
    <property type="term" value="F:DNA binding"/>
    <property type="evidence" value="ECO:0007669"/>
    <property type="project" value="InterPro"/>
</dbReference>
<dbReference type="Pfam" id="PF04397">
    <property type="entry name" value="LytTR"/>
    <property type="match status" value="1"/>
</dbReference>
<dbReference type="GO" id="GO:0000156">
    <property type="term" value="F:phosphorelay response regulator activity"/>
    <property type="evidence" value="ECO:0007669"/>
    <property type="project" value="InterPro"/>
</dbReference>
<keyword evidence="7" id="KW-1185">Reference proteome</keyword>
<dbReference type="PROSITE" id="PS50930">
    <property type="entry name" value="HTH_LYTTR"/>
    <property type="match status" value="1"/>
</dbReference>
<keyword evidence="2" id="KW-0597">Phosphoprotein</keyword>
<dbReference type="PANTHER" id="PTHR37299">
    <property type="entry name" value="TRANSCRIPTIONAL REGULATOR-RELATED"/>
    <property type="match status" value="1"/>
</dbReference>
<gene>
    <name evidence="6" type="ORF">C9I47_1748</name>
</gene>
<dbReference type="Proteomes" id="UP000249447">
    <property type="component" value="Chromosome"/>
</dbReference>
<dbReference type="Gene3D" id="3.40.50.2300">
    <property type="match status" value="1"/>
</dbReference>
<organism evidence="6 7">
    <name type="scientific">Marilutibacter maris</name>
    <dbReference type="NCBI Taxonomy" id="1605891"/>
    <lineage>
        <taxon>Bacteria</taxon>
        <taxon>Pseudomonadati</taxon>
        <taxon>Pseudomonadota</taxon>
        <taxon>Gammaproteobacteria</taxon>
        <taxon>Lysobacterales</taxon>
        <taxon>Lysobacteraceae</taxon>
        <taxon>Marilutibacter</taxon>
    </lineage>
</organism>
<dbReference type="SUPFAM" id="SSF52172">
    <property type="entry name" value="CheY-like"/>
    <property type="match status" value="1"/>
</dbReference>
<feature type="domain" description="HTH LytTR-type" evidence="5">
    <location>
        <begin position="187"/>
        <end position="289"/>
    </location>
</feature>
<dbReference type="PROSITE" id="PS50110">
    <property type="entry name" value="RESPONSE_REGULATORY"/>
    <property type="match status" value="1"/>
</dbReference>
<keyword evidence="1" id="KW-0902">Two-component regulatory system</keyword>
<reference evidence="6 7" key="1">
    <citation type="submission" date="2018-05" db="EMBL/GenBank/DDBJ databases">
        <title>The complete genome of Lysobacter maris HZ9B, a marine bacterium antagonistic against terrestrial plant pathogens.</title>
        <authorList>
            <person name="Zhang X.-Q."/>
        </authorList>
    </citation>
    <scope>NUCLEOTIDE SEQUENCE [LARGE SCALE GENOMIC DNA]</scope>
    <source>
        <strain evidence="6 7">HZ9B</strain>
    </source>
</reference>
<dbReference type="SMART" id="SM00850">
    <property type="entry name" value="LytTR"/>
    <property type="match status" value="1"/>
</dbReference>
<name>A0A2U9T887_9GAMM</name>
<evidence type="ECO:0000313" key="6">
    <source>
        <dbReference type="EMBL" id="AWV07437.1"/>
    </source>
</evidence>
<dbReference type="SMART" id="SM00448">
    <property type="entry name" value="REC"/>
    <property type="match status" value="1"/>
</dbReference>
<dbReference type="InterPro" id="IPR001789">
    <property type="entry name" value="Sig_transdc_resp-reg_receiver"/>
</dbReference>
<evidence type="ECO:0000259" key="5">
    <source>
        <dbReference type="PROSITE" id="PS50930"/>
    </source>
</evidence>
<sequence>MPDDRKPARTPAEPPAPSPTHAPPIRTLIVDDEPLARRGLVLRLAAHPDIEIVGECGDGASAIAQVHRLQPELMFLDVQMPGADGFTTLGQIPANEMPMVVFVTAYDHYAIQAFEASAVDYLLKPVDEQRLAQSLERVRQNRESRAALGHCSQLLGLLGELSGRAPLELDEALQPDALEQLQSDDRLSVRDSGRVVRVPLHSIRWIDAAGDYMCIHTDDDTLVLRATMRELERQLDPRRFPRIHRSTIVNARRVTETRPHNNGESYLRLDCGQELKLSRSYRDRLPLLQ</sequence>
<dbReference type="KEGG" id="lmb:C9I47_1748"/>
<dbReference type="Pfam" id="PF00072">
    <property type="entry name" value="Response_reg"/>
    <property type="match status" value="1"/>
</dbReference>
<dbReference type="InterPro" id="IPR011006">
    <property type="entry name" value="CheY-like_superfamily"/>
</dbReference>
<evidence type="ECO:0008006" key="8">
    <source>
        <dbReference type="Google" id="ProtNLM"/>
    </source>
</evidence>
<dbReference type="OrthoDB" id="236568at2"/>
<dbReference type="AlphaFoldDB" id="A0A2U9T887"/>
<feature type="region of interest" description="Disordered" evidence="3">
    <location>
        <begin position="1"/>
        <end position="25"/>
    </location>
</feature>